<proteinExistence type="predicted"/>
<accession>A0A2S5E7G0</accession>
<dbReference type="EMBL" id="PQVP01000001">
    <property type="protein sequence ID" value="POZ87321.1"/>
    <property type="molecule type" value="Genomic_DNA"/>
</dbReference>
<gene>
    <name evidence="1" type="ORF">C3743_13070</name>
</gene>
<dbReference type="Proteomes" id="UP000238655">
    <property type="component" value="Chromosome 2"/>
</dbReference>
<protein>
    <submittedName>
        <fullName evidence="1">Uncharacterized protein</fullName>
    </submittedName>
</protein>
<reference evidence="1 2" key="1">
    <citation type="submission" date="2018-01" db="EMBL/GenBank/DDBJ databases">
        <title>Successful Treatment of Persistent Burkholderia cepacia Bacteremia with Ceftazidime-Avibactam.</title>
        <authorList>
            <person name="Tamma P."/>
            <person name="Fan Y."/>
            <person name="Bergman Y."/>
            <person name="Sick-Samuels A."/>
            <person name="Hsu A."/>
            <person name="Timp W."/>
            <person name="Simner P."/>
        </authorList>
    </citation>
    <scope>NUCLEOTIDE SEQUENCE [LARGE SCALE GENOMIC DNA]</scope>
    <source>
        <strain evidence="1 2">170816</strain>
    </source>
</reference>
<name>A0A2S5E7G0_9BURK</name>
<sequence length="59" mass="6525">MLHRAHFLIGHRFHAIALSIQKAIAGPKKYEIITGATHQGLGHLPSSWQPVAMWLGLTD</sequence>
<dbReference type="AlphaFoldDB" id="A0A2S5E7G0"/>
<organism evidence="1 2">
    <name type="scientific">Burkholderia contaminans</name>
    <dbReference type="NCBI Taxonomy" id="488447"/>
    <lineage>
        <taxon>Bacteria</taxon>
        <taxon>Pseudomonadati</taxon>
        <taxon>Pseudomonadota</taxon>
        <taxon>Betaproteobacteria</taxon>
        <taxon>Burkholderiales</taxon>
        <taxon>Burkholderiaceae</taxon>
        <taxon>Burkholderia</taxon>
        <taxon>Burkholderia cepacia complex</taxon>
    </lineage>
</organism>
<evidence type="ECO:0000313" key="1">
    <source>
        <dbReference type="EMBL" id="POZ87321.1"/>
    </source>
</evidence>
<comment type="caution">
    <text evidence="1">The sequence shown here is derived from an EMBL/GenBank/DDBJ whole genome shotgun (WGS) entry which is preliminary data.</text>
</comment>
<evidence type="ECO:0000313" key="2">
    <source>
        <dbReference type="Proteomes" id="UP000238655"/>
    </source>
</evidence>